<feature type="region of interest" description="Disordered" evidence="1">
    <location>
        <begin position="88"/>
        <end position="133"/>
    </location>
</feature>
<keyword evidence="3" id="KW-1185">Reference proteome</keyword>
<dbReference type="AlphaFoldDB" id="A0AAD7H575"/>
<dbReference type="Proteomes" id="UP001215598">
    <property type="component" value="Unassembled WGS sequence"/>
</dbReference>
<organism evidence="2 3">
    <name type="scientific">Mycena metata</name>
    <dbReference type="NCBI Taxonomy" id="1033252"/>
    <lineage>
        <taxon>Eukaryota</taxon>
        <taxon>Fungi</taxon>
        <taxon>Dikarya</taxon>
        <taxon>Basidiomycota</taxon>
        <taxon>Agaricomycotina</taxon>
        <taxon>Agaricomycetes</taxon>
        <taxon>Agaricomycetidae</taxon>
        <taxon>Agaricales</taxon>
        <taxon>Marasmiineae</taxon>
        <taxon>Mycenaceae</taxon>
        <taxon>Mycena</taxon>
    </lineage>
</organism>
<accession>A0AAD7H575</accession>
<gene>
    <name evidence="2" type="ORF">B0H16DRAFT_1479667</name>
</gene>
<evidence type="ECO:0000313" key="2">
    <source>
        <dbReference type="EMBL" id="KAJ7712224.1"/>
    </source>
</evidence>
<evidence type="ECO:0000256" key="1">
    <source>
        <dbReference type="SAM" id="MobiDB-lite"/>
    </source>
</evidence>
<protein>
    <submittedName>
        <fullName evidence="2">Uncharacterized protein</fullName>
    </submittedName>
</protein>
<feature type="compositionally biased region" description="Polar residues" evidence="1">
    <location>
        <begin position="1"/>
        <end position="10"/>
    </location>
</feature>
<comment type="caution">
    <text evidence="2">The sequence shown here is derived from an EMBL/GenBank/DDBJ whole genome shotgun (WGS) entry which is preliminary data.</text>
</comment>
<name>A0AAD7H575_9AGAR</name>
<reference evidence="2" key="1">
    <citation type="submission" date="2023-03" db="EMBL/GenBank/DDBJ databases">
        <title>Massive genome expansion in bonnet fungi (Mycena s.s.) driven by repeated elements and novel gene families across ecological guilds.</title>
        <authorList>
            <consortium name="Lawrence Berkeley National Laboratory"/>
            <person name="Harder C.B."/>
            <person name="Miyauchi S."/>
            <person name="Viragh M."/>
            <person name="Kuo A."/>
            <person name="Thoen E."/>
            <person name="Andreopoulos B."/>
            <person name="Lu D."/>
            <person name="Skrede I."/>
            <person name="Drula E."/>
            <person name="Henrissat B."/>
            <person name="Morin E."/>
            <person name="Kohler A."/>
            <person name="Barry K."/>
            <person name="LaButti K."/>
            <person name="Morin E."/>
            <person name="Salamov A."/>
            <person name="Lipzen A."/>
            <person name="Mereny Z."/>
            <person name="Hegedus B."/>
            <person name="Baldrian P."/>
            <person name="Stursova M."/>
            <person name="Weitz H."/>
            <person name="Taylor A."/>
            <person name="Grigoriev I.V."/>
            <person name="Nagy L.G."/>
            <person name="Martin F."/>
            <person name="Kauserud H."/>
        </authorList>
    </citation>
    <scope>NUCLEOTIDE SEQUENCE</scope>
    <source>
        <strain evidence="2">CBHHK182m</strain>
    </source>
</reference>
<feature type="compositionally biased region" description="Basic residues" evidence="1">
    <location>
        <begin position="95"/>
        <end position="106"/>
    </location>
</feature>
<dbReference type="EMBL" id="JARKIB010000374">
    <property type="protein sequence ID" value="KAJ7712224.1"/>
    <property type="molecule type" value="Genomic_DNA"/>
</dbReference>
<sequence>MKSVNSPQRTNARRGRRPKDARTTLRSLQALTHEMVEYDGACGIHASREKRGEGMRKDVKEVVVEGLSRIGTTDRERGVPNRSMALTNARDPRRQIARKSPKKGRLHATPGHETLQRAVVEAEPAAKYPPKIK</sequence>
<evidence type="ECO:0000313" key="3">
    <source>
        <dbReference type="Proteomes" id="UP001215598"/>
    </source>
</evidence>
<proteinExistence type="predicted"/>
<feature type="region of interest" description="Disordered" evidence="1">
    <location>
        <begin position="1"/>
        <end position="23"/>
    </location>
</feature>